<evidence type="ECO:0000256" key="6">
    <source>
        <dbReference type="SAM" id="Phobius"/>
    </source>
</evidence>
<evidence type="ECO:0000256" key="5">
    <source>
        <dbReference type="ARBA" id="ARBA00023180"/>
    </source>
</evidence>
<keyword evidence="2" id="KW-0732">Signal</keyword>
<dbReference type="SUPFAM" id="SSF57625">
    <property type="entry name" value="Invertebrate chitin-binding proteins"/>
    <property type="match status" value="5"/>
</dbReference>
<sequence>MRISFEGIRFEAGFHSFIACIILIYHVLLIDLKLGVLLGCLLLVASAALSASVGDYEELCRLFKNGTKVRKPGTCDQYIQCYDGDGTVLTCPSNQFFNPSKDACVATMDNSNKYCGNRCEGLDGEWVADPTECHKYFYCMNGVPLEGMCPVGQHFDESSQACLYGKDSICVDVNNICELVAAETKFRNDKDCGYYYQCDKIGKHATKTCITSKKTEYFDVESGKCVEANKVECTAHSKENVCSISKEMQLKSDNATCRGYFVCKALYPVVDLDPQWAQCPEGYFFDEDRQVCGTATSVVCTHNRCEGRGTMLVTSSSNNCHNYIRCVDNKEVTEETCHLDYFFDETVEACSSKIIYDKCCDDRD</sequence>
<feature type="domain" description="Chitin-binding type-2" evidence="7">
    <location>
        <begin position="239"/>
        <end position="302"/>
    </location>
</feature>
<protein>
    <recommendedName>
        <fullName evidence="7">Chitin-binding type-2 domain-containing protein</fullName>
    </recommendedName>
</protein>
<dbReference type="PANTHER" id="PTHR23301:SF106">
    <property type="entry name" value="CHITIN-BINDING TYPE-2 DOMAIN-CONTAINING PROTEIN-RELATED"/>
    <property type="match status" value="1"/>
</dbReference>
<dbReference type="eggNOG" id="ENOG502R8G3">
    <property type="taxonomic scope" value="Eukaryota"/>
</dbReference>
<keyword evidence="6" id="KW-1133">Transmembrane helix</keyword>
<evidence type="ECO:0000259" key="7">
    <source>
        <dbReference type="PROSITE" id="PS50940"/>
    </source>
</evidence>
<proteinExistence type="predicted"/>
<dbReference type="PANTHER" id="PTHR23301">
    <property type="entry name" value="CHITIN BINDING PERITROPHIN-A"/>
    <property type="match status" value="1"/>
</dbReference>
<keyword evidence="6" id="KW-0472">Membrane</keyword>
<dbReference type="EMBL" id="CM000159">
    <property type="protein sequence ID" value="EDW95218.2"/>
    <property type="molecule type" value="Genomic_DNA"/>
</dbReference>
<dbReference type="GO" id="GO:0008061">
    <property type="term" value="F:chitin binding"/>
    <property type="evidence" value="ECO:0007669"/>
    <property type="project" value="UniProtKB-KW"/>
</dbReference>
<keyword evidence="9" id="KW-1185">Reference proteome</keyword>
<feature type="domain" description="Chitin-binding type-2" evidence="7">
    <location>
        <begin position="57"/>
        <end position="115"/>
    </location>
</feature>
<dbReference type="HOGENOM" id="CLU_045312_1_0_1"/>
<dbReference type="GO" id="GO:0005576">
    <property type="term" value="C:extracellular region"/>
    <property type="evidence" value="ECO:0007669"/>
    <property type="project" value="InterPro"/>
</dbReference>
<feature type="domain" description="Chitin-binding type-2" evidence="7">
    <location>
        <begin position="305"/>
        <end position="359"/>
    </location>
</feature>
<accession>B4PFD2</accession>
<dbReference type="AlphaFoldDB" id="B4PFD2"/>
<dbReference type="OrthoDB" id="6020543at2759"/>
<evidence type="ECO:0000313" key="9">
    <source>
        <dbReference type="Proteomes" id="UP000002282"/>
    </source>
</evidence>
<keyword evidence="6" id="KW-0812">Transmembrane</keyword>
<evidence type="ECO:0000313" key="8">
    <source>
        <dbReference type="EMBL" id="EDW95218.2"/>
    </source>
</evidence>
<evidence type="ECO:0000256" key="1">
    <source>
        <dbReference type="ARBA" id="ARBA00022669"/>
    </source>
</evidence>
<dbReference type="PROSITE" id="PS50940">
    <property type="entry name" value="CHIT_BIND_II"/>
    <property type="match status" value="5"/>
</dbReference>
<name>B4PFD2_DROYA</name>
<feature type="domain" description="Chitin-binding type-2" evidence="7">
    <location>
        <begin position="174"/>
        <end position="235"/>
    </location>
</feature>
<gene>
    <name evidence="8" type="primary">Dyak\GE19650</name>
    <name evidence="8" type="synonym">dyak_GLEANR_3511</name>
    <name evidence="8" type="synonym">GE19650</name>
    <name evidence="8" type="ORF">Dyak_GE19650</name>
</gene>
<evidence type="ECO:0000256" key="2">
    <source>
        <dbReference type="ARBA" id="ARBA00022729"/>
    </source>
</evidence>
<dbReference type="InterPro" id="IPR002557">
    <property type="entry name" value="Chitin-bd_dom"/>
</dbReference>
<reference evidence="8 9" key="1">
    <citation type="journal article" date="2007" name="Nature">
        <title>Evolution of genes and genomes on the Drosophila phylogeny.</title>
        <authorList>
            <consortium name="Drosophila 12 Genomes Consortium"/>
            <person name="Clark A.G."/>
            <person name="Eisen M.B."/>
            <person name="Smith D.R."/>
            <person name="Bergman C.M."/>
            <person name="Oliver B."/>
            <person name="Markow T.A."/>
            <person name="Kaufman T.C."/>
            <person name="Kellis M."/>
            <person name="Gelbart W."/>
            <person name="Iyer V.N."/>
            <person name="Pollard D.A."/>
            <person name="Sackton T.B."/>
            <person name="Larracuente A.M."/>
            <person name="Singh N.D."/>
            <person name="Abad J.P."/>
            <person name="Abt D.N."/>
            <person name="Adryan B."/>
            <person name="Aguade M."/>
            <person name="Akashi H."/>
            <person name="Anderson W.W."/>
            <person name="Aquadro C.F."/>
            <person name="Ardell D.H."/>
            <person name="Arguello R."/>
            <person name="Artieri C.G."/>
            <person name="Barbash D.A."/>
            <person name="Barker D."/>
            <person name="Barsanti P."/>
            <person name="Batterham P."/>
            <person name="Batzoglou S."/>
            <person name="Begun D."/>
            <person name="Bhutkar A."/>
            <person name="Blanco E."/>
            <person name="Bosak S.A."/>
            <person name="Bradley R.K."/>
            <person name="Brand A.D."/>
            <person name="Brent M.R."/>
            <person name="Brooks A.N."/>
            <person name="Brown R.H."/>
            <person name="Butlin R.K."/>
            <person name="Caggese C."/>
            <person name="Calvi B.R."/>
            <person name="Bernardo de Carvalho A."/>
            <person name="Caspi A."/>
            <person name="Castrezana S."/>
            <person name="Celniker S.E."/>
            <person name="Chang J.L."/>
            <person name="Chapple C."/>
            <person name="Chatterji S."/>
            <person name="Chinwalla A."/>
            <person name="Civetta A."/>
            <person name="Clifton S.W."/>
            <person name="Comeron J.M."/>
            <person name="Costello J.C."/>
            <person name="Coyne J.A."/>
            <person name="Daub J."/>
            <person name="David R.G."/>
            <person name="Delcher A.L."/>
            <person name="Delehaunty K."/>
            <person name="Do C.B."/>
            <person name="Ebling H."/>
            <person name="Edwards K."/>
            <person name="Eickbush T."/>
            <person name="Evans J.D."/>
            <person name="Filipski A."/>
            <person name="Findeiss S."/>
            <person name="Freyhult E."/>
            <person name="Fulton L."/>
            <person name="Fulton R."/>
            <person name="Garcia A.C."/>
            <person name="Gardiner A."/>
            <person name="Garfield D.A."/>
            <person name="Garvin B.E."/>
            <person name="Gibson G."/>
            <person name="Gilbert D."/>
            <person name="Gnerre S."/>
            <person name="Godfrey J."/>
            <person name="Good R."/>
            <person name="Gotea V."/>
            <person name="Gravely B."/>
            <person name="Greenberg A.J."/>
            <person name="Griffiths-Jones S."/>
            <person name="Gross S."/>
            <person name="Guigo R."/>
            <person name="Gustafson E.A."/>
            <person name="Haerty W."/>
            <person name="Hahn M.W."/>
            <person name="Halligan D.L."/>
            <person name="Halpern A.L."/>
            <person name="Halter G.M."/>
            <person name="Han M.V."/>
            <person name="Heger A."/>
            <person name="Hillier L."/>
            <person name="Hinrichs A.S."/>
            <person name="Holmes I."/>
            <person name="Hoskins R.A."/>
            <person name="Hubisz M.J."/>
            <person name="Hultmark D."/>
            <person name="Huntley M.A."/>
            <person name="Jaffe D.B."/>
            <person name="Jagadeeshan S."/>
            <person name="Jeck W.R."/>
            <person name="Johnson J."/>
            <person name="Jones C.D."/>
            <person name="Jordan W.C."/>
            <person name="Karpen G.H."/>
            <person name="Kataoka E."/>
            <person name="Keightley P.D."/>
            <person name="Kheradpour P."/>
            <person name="Kirkness E.F."/>
            <person name="Koerich L.B."/>
            <person name="Kristiansen K."/>
            <person name="Kudrna D."/>
            <person name="Kulathinal R.J."/>
            <person name="Kumar S."/>
            <person name="Kwok R."/>
            <person name="Lander E."/>
            <person name="Langley C.H."/>
            <person name="Lapoint R."/>
            <person name="Lazzaro B.P."/>
            <person name="Lee S.J."/>
            <person name="Levesque L."/>
            <person name="Li R."/>
            <person name="Lin C.F."/>
            <person name="Lin M.F."/>
            <person name="Lindblad-Toh K."/>
            <person name="Llopart A."/>
            <person name="Long M."/>
            <person name="Low L."/>
            <person name="Lozovsky E."/>
            <person name="Lu J."/>
            <person name="Luo M."/>
            <person name="Machado C.A."/>
            <person name="Makalowski W."/>
            <person name="Marzo M."/>
            <person name="Matsuda M."/>
            <person name="Matzkin L."/>
            <person name="McAllister B."/>
            <person name="McBride C.S."/>
            <person name="McKernan B."/>
            <person name="McKernan K."/>
            <person name="Mendez-Lago M."/>
            <person name="Minx P."/>
            <person name="Mollenhauer M.U."/>
            <person name="Montooth K."/>
            <person name="Mount S.M."/>
            <person name="Mu X."/>
            <person name="Myers E."/>
            <person name="Negre B."/>
            <person name="Newfeld S."/>
            <person name="Nielsen R."/>
            <person name="Noor M.A."/>
            <person name="O'Grady P."/>
            <person name="Pachter L."/>
            <person name="Papaceit M."/>
            <person name="Parisi M.J."/>
            <person name="Parisi M."/>
            <person name="Parts L."/>
            <person name="Pedersen J.S."/>
            <person name="Pesole G."/>
            <person name="Phillippy A.M."/>
            <person name="Ponting C.P."/>
            <person name="Pop M."/>
            <person name="Porcelli D."/>
            <person name="Powell J.R."/>
            <person name="Prohaska S."/>
            <person name="Pruitt K."/>
            <person name="Puig M."/>
            <person name="Quesneville H."/>
            <person name="Ram K.R."/>
            <person name="Rand D."/>
            <person name="Rasmussen M.D."/>
            <person name="Reed L.K."/>
            <person name="Reenan R."/>
            <person name="Reily A."/>
            <person name="Remington K.A."/>
            <person name="Rieger T.T."/>
            <person name="Ritchie M.G."/>
            <person name="Robin C."/>
            <person name="Rogers Y.H."/>
            <person name="Rohde C."/>
            <person name="Rozas J."/>
            <person name="Rubenfield M.J."/>
            <person name="Ruiz A."/>
            <person name="Russo S."/>
            <person name="Salzberg S.L."/>
            <person name="Sanchez-Gracia A."/>
            <person name="Saranga D.J."/>
            <person name="Sato H."/>
            <person name="Schaeffer S.W."/>
            <person name="Schatz M.C."/>
            <person name="Schlenke T."/>
            <person name="Schwartz R."/>
            <person name="Segarra C."/>
            <person name="Singh R.S."/>
            <person name="Sirot L."/>
            <person name="Sirota M."/>
            <person name="Sisneros N.B."/>
            <person name="Smith C.D."/>
            <person name="Smith T.F."/>
            <person name="Spieth J."/>
            <person name="Stage D.E."/>
            <person name="Stark A."/>
            <person name="Stephan W."/>
            <person name="Strausberg R.L."/>
            <person name="Strempel S."/>
            <person name="Sturgill D."/>
            <person name="Sutton G."/>
            <person name="Sutton G.G."/>
            <person name="Tao W."/>
            <person name="Teichmann S."/>
            <person name="Tobari Y.N."/>
            <person name="Tomimura Y."/>
            <person name="Tsolas J.M."/>
            <person name="Valente V.L."/>
            <person name="Venter E."/>
            <person name="Venter J.C."/>
            <person name="Vicario S."/>
            <person name="Vieira F.G."/>
            <person name="Vilella A.J."/>
            <person name="Villasante A."/>
            <person name="Walenz B."/>
            <person name="Wang J."/>
            <person name="Wasserman M."/>
            <person name="Watts T."/>
            <person name="Wilson D."/>
            <person name="Wilson R.K."/>
            <person name="Wing R.A."/>
            <person name="Wolfner M.F."/>
            <person name="Wong A."/>
            <person name="Wong G.K."/>
            <person name="Wu C.I."/>
            <person name="Wu G."/>
            <person name="Yamamoto D."/>
            <person name="Yang H.P."/>
            <person name="Yang S.P."/>
            <person name="Yorke J.A."/>
            <person name="Yoshida K."/>
            <person name="Zdobnov E."/>
            <person name="Zhang P."/>
            <person name="Zhang Y."/>
            <person name="Zimin A.V."/>
            <person name="Baldwin J."/>
            <person name="Abdouelleil A."/>
            <person name="Abdulkadir J."/>
            <person name="Abebe A."/>
            <person name="Abera B."/>
            <person name="Abreu J."/>
            <person name="Acer S.C."/>
            <person name="Aftuck L."/>
            <person name="Alexander A."/>
            <person name="An P."/>
            <person name="Anderson E."/>
            <person name="Anderson S."/>
            <person name="Arachi H."/>
            <person name="Azer M."/>
            <person name="Bachantsang P."/>
            <person name="Barry A."/>
            <person name="Bayul T."/>
            <person name="Berlin A."/>
            <person name="Bessette D."/>
            <person name="Bloom T."/>
            <person name="Blye J."/>
            <person name="Boguslavskiy L."/>
            <person name="Bonnet C."/>
            <person name="Boukhgalter B."/>
            <person name="Bourzgui I."/>
            <person name="Brown A."/>
            <person name="Cahill P."/>
            <person name="Channer S."/>
            <person name="Cheshatsang Y."/>
            <person name="Chuda L."/>
            <person name="Citroen M."/>
            <person name="Collymore A."/>
            <person name="Cooke P."/>
            <person name="Costello M."/>
            <person name="D'Aco K."/>
            <person name="Daza R."/>
            <person name="De Haan G."/>
            <person name="DeGray S."/>
            <person name="DeMaso C."/>
            <person name="Dhargay N."/>
            <person name="Dooley K."/>
            <person name="Dooley E."/>
            <person name="Doricent M."/>
            <person name="Dorje P."/>
            <person name="Dorjee K."/>
            <person name="Dupes A."/>
            <person name="Elong R."/>
            <person name="Falk J."/>
            <person name="Farina A."/>
            <person name="Faro S."/>
            <person name="Ferguson D."/>
            <person name="Fisher S."/>
            <person name="Foley C.D."/>
            <person name="Franke A."/>
            <person name="Friedrich D."/>
            <person name="Gadbois L."/>
            <person name="Gearin G."/>
            <person name="Gearin C.R."/>
            <person name="Giannoukos G."/>
            <person name="Goode T."/>
            <person name="Graham J."/>
            <person name="Grandbois E."/>
            <person name="Grewal S."/>
            <person name="Gyaltsen K."/>
            <person name="Hafez N."/>
            <person name="Hagos B."/>
            <person name="Hall J."/>
            <person name="Henson C."/>
            <person name="Hollinger A."/>
            <person name="Honan T."/>
            <person name="Huard M.D."/>
            <person name="Hughes L."/>
            <person name="Hurhula B."/>
            <person name="Husby M.E."/>
            <person name="Kamat A."/>
            <person name="Kanga B."/>
            <person name="Kashin S."/>
            <person name="Khazanovich D."/>
            <person name="Kisner P."/>
            <person name="Lance K."/>
            <person name="Lara M."/>
            <person name="Lee W."/>
            <person name="Lennon N."/>
            <person name="Letendre F."/>
            <person name="LeVine R."/>
            <person name="Lipovsky A."/>
            <person name="Liu X."/>
            <person name="Liu J."/>
            <person name="Liu S."/>
            <person name="Lokyitsang T."/>
            <person name="Lokyitsang Y."/>
            <person name="Lubonja R."/>
            <person name="Lui A."/>
            <person name="MacDonald P."/>
            <person name="Magnisalis V."/>
            <person name="Maru K."/>
            <person name="Matthews C."/>
            <person name="McCusker W."/>
            <person name="McDonough S."/>
            <person name="Mehta T."/>
            <person name="Meldrim J."/>
            <person name="Meneus L."/>
            <person name="Mihai O."/>
            <person name="Mihalev A."/>
            <person name="Mihova T."/>
            <person name="Mittelman R."/>
            <person name="Mlenga V."/>
            <person name="Montmayeur A."/>
            <person name="Mulrain L."/>
            <person name="Navidi A."/>
            <person name="Naylor J."/>
            <person name="Negash T."/>
            <person name="Nguyen T."/>
            <person name="Nguyen N."/>
            <person name="Nicol R."/>
            <person name="Norbu C."/>
            <person name="Norbu N."/>
            <person name="Novod N."/>
            <person name="O'Neill B."/>
            <person name="Osman S."/>
            <person name="Markiewicz E."/>
            <person name="Oyono O.L."/>
            <person name="Patti C."/>
            <person name="Phunkhang P."/>
            <person name="Pierre F."/>
            <person name="Priest M."/>
            <person name="Raghuraman S."/>
            <person name="Rege F."/>
            <person name="Reyes R."/>
            <person name="Rise C."/>
            <person name="Rogov P."/>
            <person name="Ross K."/>
            <person name="Ryan E."/>
            <person name="Settipalli S."/>
            <person name="Shea T."/>
            <person name="Sherpa N."/>
            <person name="Shi L."/>
            <person name="Shih D."/>
            <person name="Sparrow T."/>
            <person name="Spaulding J."/>
            <person name="Stalker J."/>
            <person name="Stange-Thomann N."/>
            <person name="Stavropoulos S."/>
            <person name="Stone C."/>
            <person name="Strader C."/>
            <person name="Tesfaye S."/>
            <person name="Thomson T."/>
            <person name="Thoulutsang Y."/>
            <person name="Thoulutsang D."/>
            <person name="Topham K."/>
            <person name="Topping I."/>
            <person name="Tsamla T."/>
            <person name="Vassiliev H."/>
            <person name="Vo A."/>
            <person name="Wangchuk T."/>
            <person name="Wangdi T."/>
            <person name="Weiand M."/>
            <person name="Wilkinson J."/>
            <person name="Wilson A."/>
            <person name="Yadav S."/>
            <person name="Young G."/>
            <person name="Yu Q."/>
            <person name="Zembek L."/>
            <person name="Zhong D."/>
            <person name="Zimmer A."/>
            <person name="Zwirko Z."/>
            <person name="Jaffe D.B."/>
            <person name="Alvarez P."/>
            <person name="Brockman W."/>
            <person name="Butler J."/>
            <person name="Chin C."/>
            <person name="Gnerre S."/>
            <person name="Grabherr M."/>
            <person name="Kleber M."/>
            <person name="Mauceli E."/>
            <person name="MacCallum I."/>
        </authorList>
    </citation>
    <scope>NUCLEOTIDE SEQUENCE [LARGE SCALE GENOMIC DNA]</scope>
    <source>
        <strain evidence="9">Tai18E2 / Tucson 14021-0261.01</strain>
    </source>
</reference>
<dbReference type="InterPro" id="IPR036508">
    <property type="entry name" value="Chitin-bd_dom_sf"/>
</dbReference>
<keyword evidence="5" id="KW-0325">Glycoprotein</keyword>
<dbReference type="Pfam" id="PF01607">
    <property type="entry name" value="CBM_14"/>
    <property type="match status" value="4"/>
</dbReference>
<dbReference type="Gene3D" id="2.170.140.10">
    <property type="entry name" value="Chitin binding domain"/>
    <property type="match status" value="2"/>
</dbReference>
<keyword evidence="1" id="KW-0147">Chitin-binding</keyword>
<keyword evidence="4" id="KW-1015">Disulfide bond</keyword>
<dbReference type="Proteomes" id="UP000002282">
    <property type="component" value="Chromosome 3L"/>
</dbReference>
<evidence type="ECO:0000256" key="4">
    <source>
        <dbReference type="ARBA" id="ARBA00023157"/>
    </source>
</evidence>
<dbReference type="InterPro" id="IPR051940">
    <property type="entry name" value="Chitin_bind-dev_reg"/>
</dbReference>
<feature type="domain" description="Chitin-binding type-2" evidence="7">
    <location>
        <begin position="116"/>
        <end position="172"/>
    </location>
</feature>
<dbReference type="SMART" id="SM00494">
    <property type="entry name" value="ChtBD2"/>
    <property type="match status" value="5"/>
</dbReference>
<feature type="transmembrane region" description="Helical" evidence="6">
    <location>
        <begin position="12"/>
        <end position="30"/>
    </location>
</feature>
<dbReference type="KEGG" id="dya:Dyak_GE19650"/>
<organism evidence="8 9">
    <name type="scientific">Drosophila yakuba</name>
    <name type="common">Fruit fly</name>
    <dbReference type="NCBI Taxonomy" id="7245"/>
    <lineage>
        <taxon>Eukaryota</taxon>
        <taxon>Metazoa</taxon>
        <taxon>Ecdysozoa</taxon>
        <taxon>Arthropoda</taxon>
        <taxon>Hexapoda</taxon>
        <taxon>Insecta</taxon>
        <taxon>Pterygota</taxon>
        <taxon>Neoptera</taxon>
        <taxon>Endopterygota</taxon>
        <taxon>Diptera</taxon>
        <taxon>Brachycera</taxon>
        <taxon>Muscomorpha</taxon>
        <taxon>Ephydroidea</taxon>
        <taxon>Drosophilidae</taxon>
        <taxon>Drosophila</taxon>
        <taxon>Sophophora</taxon>
    </lineage>
</organism>
<evidence type="ECO:0000256" key="3">
    <source>
        <dbReference type="ARBA" id="ARBA00022737"/>
    </source>
</evidence>
<keyword evidence="3" id="KW-0677">Repeat</keyword>
<reference evidence="8 9" key="2">
    <citation type="journal article" date="2007" name="PLoS Biol.">
        <title>Principles of genome evolution in the Drosophila melanogaster species group.</title>
        <authorList>
            <person name="Ranz J.M."/>
            <person name="Maurin D."/>
            <person name="Chan Y.S."/>
            <person name="von Grotthuss M."/>
            <person name="Hillier L.W."/>
            <person name="Roote J."/>
            <person name="Ashburner M."/>
            <person name="Bergman C.M."/>
        </authorList>
    </citation>
    <scope>NUCLEOTIDE SEQUENCE [LARGE SCALE GENOMIC DNA]</scope>
    <source>
        <strain evidence="9">Tai18E2 / Tucson 14021-0261.01</strain>
    </source>
</reference>